<evidence type="ECO:0000313" key="2">
    <source>
        <dbReference type="Proteomes" id="UP001428341"/>
    </source>
</evidence>
<keyword evidence="2" id="KW-1185">Reference proteome</keyword>
<proteinExistence type="predicted"/>
<dbReference type="EMBL" id="JBCGBO010000025">
    <property type="protein sequence ID" value="KAK9175441.1"/>
    <property type="molecule type" value="Genomic_DNA"/>
</dbReference>
<protein>
    <submittedName>
        <fullName evidence="1">Uncharacterized protein</fullName>
    </submittedName>
</protein>
<gene>
    <name evidence="1" type="ORF">WN944_027448</name>
</gene>
<sequence>MAWEVLNDLKAKLMLNRGNGEISQPGDNIVHGTTKCKELRGTDVTEIATAALIVLLELKDCFSMGCYSNGYNFYTAPDLL</sequence>
<comment type="caution">
    <text evidence="1">The sequence shown here is derived from an EMBL/GenBank/DDBJ whole genome shotgun (WGS) entry which is preliminary data.</text>
</comment>
<reference evidence="1 2" key="1">
    <citation type="submission" date="2024-05" db="EMBL/GenBank/DDBJ databases">
        <title>Haplotype-resolved chromosome-level genome assembly of Huyou (Citrus changshanensis).</title>
        <authorList>
            <person name="Miao C."/>
            <person name="Chen W."/>
            <person name="Wu Y."/>
            <person name="Wang L."/>
            <person name="Zhao S."/>
            <person name="Grierson D."/>
            <person name="Xu C."/>
            <person name="Chen K."/>
        </authorList>
    </citation>
    <scope>NUCLEOTIDE SEQUENCE [LARGE SCALE GENOMIC DNA]</scope>
    <source>
        <strain evidence="1">01-14</strain>
        <tissue evidence="1">Leaf</tissue>
    </source>
</reference>
<organism evidence="1 2">
    <name type="scientific">Citrus x changshan-huyou</name>
    <dbReference type="NCBI Taxonomy" id="2935761"/>
    <lineage>
        <taxon>Eukaryota</taxon>
        <taxon>Viridiplantae</taxon>
        <taxon>Streptophyta</taxon>
        <taxon>Embryophyta</taxon>
        <taxon>Tracheophyta</taxon>
        <taxon>Spermatophyta</taxon>
        <taxon>Magnoliopsida</taxon>
        <taxon>eudicotyledons</taxon>
        <taxon>Gunneridae</taxon>
        <taxon>Pentapetalae</taxon>
        <taxon>rosids</taxon>
        <taxon>malvids</taxon>
        <taxon>Sapindales</taxon>
        <taxon>Rutaceae</taxon>
        <taxon>Aurantioideae</taxon>
        <taxon>Citrus</taxon>
    </lineage>
</organism>
<dbReference type="Proteomes" id="UP001428341">
    <property type="component" value="Unassembled WGS sequence"/>
</dbReference>
<name>A0AAP0LI01_9ROSI</name>
<dbReference type="AlphaFoldDB" id="A0AAP0LI01"/>
<evidence type="ECO:0000313" key="1">
    <source>
        <dbReference type="EMBL" id="KAK9175441.1"/>
    </source>
</evidence>
<accession>A0AAP0LI01</accession>